<evidence type="ECO:0000313" key="2">
    <source>
        <dbReference type="Proteomes" id="UP001151760"/>
    </source>
</evidence>
<name>A0ABQ5E864_9ASTR</name>
<organism evidence="1 2">
    <name type="scientific">Tanacetum coccineum</name>
    <dbReference type="NCBI Taxonomy" id="301880"/>
    <lineage>
        <taxon>Eukaryota</taxon>
        <taxon>Viridiplantae</taxon>
        <taxon>Streptophyta</taxon>
        <taxon>Embryophyta</taxon>
        <taxon>Tracheophyta</taxon>
        <taxon>Spermatophyta</taxon>
        <taxon>Magnoliopsida</taxon>
        <taxon>eudicotyledons</taxon>
        <taxon>Gunneridae</taxon>
        <taxon>Pentapetalae</taxon>
        <taxon>asterids</taxon>
        <taxon>campanulids</taxon>
        <taxon>Asterales</taxon>
        <taxon>Asteraceae</taxon>
        <taxon>Asteroideae</taxon>
        <taxon>Anthemideae</taxon>
        <taxon>Anthemidinae</taxon>
        <taxon>Tanacetum</taxon>
    </lineage>
</organism>
<reference evidence="1" key="2">
    <citation type="submission" date="2022-01" db="EMBL/GenBank/DDBJ databases">
        <authorList>
            <person name="Yamashiro T."/>
            <person name="Shiraishi A."/>
            <person name="Satake H."/>
            <person name="Nakayama K."/>
        </authorList>
    </citation>
    <scope>NUCLEOTIDE SEQUENCE</scope>
</reference>
<evidence type="ECO:0000313" key="1">
    <source>
        <dbReference type="EMBL" id="GJT47070.1"/>
    </source>
</evidence>
<comment type="caution">
    <text evidence="1">The sequence shown here is derived from an EMBL/GenBank/DDBJ whole genome shotgun (WGS) entry which is preliminary data.</text>
</comment>
<proteinExistence type="predicted"/>
<protein>
    <submittedName>
        <fullName evidence="1">Uncharacterized protein</fullName>
    </submittedName>
</protein>
<gene>
    <name evidence="1" type="ORF">Tco_0955785</name>
</gene>
<sequence>MDAKAMYGSWSADKQPLQAWQELSAHGPSASSSSISSVSRIVGWILLRILLRQPSSTSPSSWSDSGIDPLVTDELVSQQHAWLLLSRNTTSSMVRTPVKRLRKQGNGKFRRWWIPENKSPTPVTPV</sequence>
<dbReference type="EMBL" id="BQNB010016037">
    <property type="protein sequence ID" value="GJT47070.1"/>
    <property type="molecule type" value="Genomic_DNA"/>
</dbReference>
<reference evidence="1" key="1">
    <citation type="journal article" date="2022" name="Int. J. Mol. Sci.">
        <title>Draft Genome of Tanacetum Coccineum: Genomic Comparison of Closely Related Tanacetum-Family Plants.</title>
        <authorList>
            <person name="Yamashiro T."/>
            <person name="Shiraishi A."/>
            <person name="Nakayama K."/>
            <person name="Satake H."/>
        </authorList>
    </citation>
    <scope>NUCLEOTIDE SEQUENCE</scope>
</reference>
<accession>A0ABQ5E864</accession>
<dbReference type="Proteomes" id="UP001151760">
    <property type="component" value="Unassembled WGS sequence"/>
</dbReference>
<keyword evidence="2" id="KW-1185">Reference proteome</keyword>